<feature type="compositionally biased region" description="Acidic residues" evidence="3">
    <location>
        <begin position="9"/>
        <end position="20"/>
    </location>
</feature>
<dbReference type="InterPro" id="IPR011990">
    <property type="entry name" value="TPR-like_helical_dom_sf"/>
</dbReference>
<protein>
    <submittedName>
        <fullName evidence="4">Uncharacterized protein</fullName>
    </submittedName>
</protein>
<sequence>MIKIVALNDEGEDESTEEEEHVATREAQETIAENEYIRAIKLKSEGHIDLCLNLLKELLQTQVLNENIKSNRSDKLWTIKYNCHKNIALILEERFQYTFALQHYIYAILIDSTDVSTLHKFGQLALKLNATDLAEYAFENCLGRNSAHWSAAEGMLQVMNINHNIMGSYRWARKIFQQDINCDNAEETLKEITVLFKEHLTFLKKCGGDLITPLFNNNQLQNTIKFAKLFNANQSLETNQKNISYQIPDLRQFSIKKSNWQNVGQFIINVHSYLKEIEYEVPFVFNFNDVIIKGNVNLTDIKKDMSDTAISHGDKIKQVDGEQINITCDENLTDQSKISIAEKTDTQSVDFNNYDSDSNAKSDIYENNKAKSRRRCSDLHFLEQWGWHKNRRYSSRKKTERDEVDLSLNGYLRKILINYTKKILKF</sequence>
<dbReference type="AlphaFoldDB" id="A0A0L0CMW0"/>
<reference evidence="4 5" key="1">
    <citation type="journal article" date="2015" name="Nat. Commun.">
        <title>Lucilia cuprina genome unlocks parasitic fly biology to underpin future interventions.</title>
        <authorList>
            <person name="Anstead C.A."/>
            <person name="Korhonen P.K."/>
            <person name="Young N.D."/>
            <person name="Hall R.S."/>
            <person name="Jex A.R."/>
            <person name="Murali S.C."/>
            <person name="Hughes D.S."/>
            <person name="Lee S.F."/>
            <person name="Perry T."/>
            <person name="Stroehlein A.J."/>
            <person name="Ansell B.R."/>
            <person name="Breugelmans B."/>
            <person name="Hofmann A."/>
            <person name="Qu J."/>
            <person name="Dugan S."/>
            <person name="Lee S.L."/>
            <person name="Chao H."/>
            <person name="Dinh H."/>
            <person name="Han Y."/>
            <person name="Doddapaneni H.V."/>
            <person name="Worley K.C."/>
            <person name="Muzny D.M."/>
            <person name="Ioannidis P."/>
            <person name="Waterhouse R.M."/>
            <person name="Zdobnov E.M."/>
            <person name="James P.J."/>
            <person name="Bagnall N.H."/>
            <person name="Kotze A.C."/>
            <person name="Gibbs R.A."/>
            <person name="Richards S."/>
            <person name="Batterham P."/>
            <person name="Gasser R.B."/>
        </authorList>
    </citation>
    <scope>NUCLEOTIDE SEQUENCE [LARGE SCALE GENOMIC DNA]</scope>
    <source>
        <strain evidence="4 5">LS</strain>
        <tissue evidence="4">Full body</tissue>
    </source>
</reference>
<evidence type="ECO:0000313" key="5">
    <source>
        <dbReference type="Proteomes" id="UP000037069"/>
    </source>
</evidence>
<keyword evidence="5" id="KW-1185">Reference proteome</keyword>
<dbReference type="Gene3D" id="1.25.40.10">
    <property type="entry name" value="Tetratricopeptide repeat domain"/>
    <property type="match status" value="1"/>
</dbReference>
<gene>
    <name evidence="4" type="ORF">FF38_09214</name>
</gene>
<dbReference type="InterPro" id="IPR033053">
    <property type="entry name" value="Hir3/CABIN1"/>
</dbReference>
<name>A0A0L0CMW0_LUCCU</name>
<organism evidence="4 5">
    <name type="scientific">Lucilia cuprina</name>
    <name type="common">Green bottle fly</name>
    <name type="synonym">Australian sheep blowfly</name>
    <dbReference type="NCBI Taxonomy" id="7375"/>
    <lineage>
        <taxon>Eukaryota</taxon>
        <taxon>Metazoa</taxon>
        <taxon>Ecdysozoa</taxon>
        <taxon>Arthropoda</taxon>
        <taxon>Hexapoda</taxon>
        <taxon>Insecta</taxon>
        <taxon>Pterygota</taxon>
        <taxon>Neoptera</taxon>
        <taxon>Endopterygota</taxon>
        <taxon>Diptera</taxon>
        <taxon>Brachycera</taxon>
        <taxon>Muscomorpha</taxon>
        <taxon>Oestroidea</taxon>
        <taxon>Calliphoridae</taxon>
        <taxon>Luciliinae</taxon>
        <taxon>Lucilia</taxon>
    </lineage>
</organism>
<dbReference type="EMBL" id="JRES01000267">
    <property type="protein sequence ID" value="KNC32779.1"/>
    <property type="molecule type" value="Genomic_DNA"/>
</dbReference>
<dbReference type="GO" id="GO:0031491">
    <property type="term" value="F:nucleosome binding"/>
    <property type="evidence" value="ECO:0007669"/>
    <property type="project" value="TreeGrafter"/>
</dbReference>
<dbReference type="PANTHER" id="PTHR15502:SF7">
    <property type="entry name" value="CALCINEURIN-BINDING PROTEIN CABIN-1"/>
    <property type="match status" value="1"/>
</dbReference>
<dbReference type="PANTHER" id="PTHR15502">
    <property type="entry name" value="CALCINEURIN-BINDING PROTEIN CABIN 1-RELATED"/>
    <property type="match status" value="1"/>
</dbReference>
<comment type="caution">
    <text evidence="4">The sequence shown here is derived from an EMBL/GenBank/DDBJ whole genome shotgun (WGS) entry which is preliminary data.</text>
</comment>
<dbReference type="Proteomes" id="UP000037069">
    <property type="component" value="Unassembled WGS sequence"/>
</dbReference>
<accession>A0A0L0CMW0</accession>
<dbReference type="GO" id="GO:0006325">
    <property type="term" value="P:chromatin organization"/>
    <property type="evidence" value="ECO:0007669"/>
    <property type="project" value="InterPro"/>
</dbReference>
<dbReference type="OMA" id="YNCHKNI"/>
<evidence type="ECO:0000256" key="1">
    <source>
        <dbReference type="ARBA" id="ARBA00004123"/>
    </source>
</evidence>
<evidence type="ECO:0000256" key="3">
    <source>
        <dbReference type="SAM" id="MobiDB-lite"/>
    </source>
</evidence>
<dbReference type="SUPFAM" id="SSF48452">
    <property type="entry name" value="TPR-like"/>
    <property type="match status" value="1"/>
</dbReference>
<feature type="region of interest" description="Disordered" evidence="3">
    <location>
        <begin position="7"/>
        <end position="26"/>
    </location>
</feature>
<evidence type="ECO:0000313" key="4">
    <source>
        <dbReference type="EMBL" id="KNC32779.1"/>
    </source>
</evidence>
<keyword evidence="2" id="KW-0539">Nucleus</keyword>
<dbReference type="OrthoDB" id="77564at2759"/>
<evidence type="ECO:0000256" key="2">
    <source>
        <dbReference type="ARBA" id="ARBA00023242"/>
    </source>
</evidence>
<dbReference type="GO" id="GO:0005634">
    <property type="term" value="C:nucleus"/>
    <property type="evidence" value="ECO:0007669"/>
    <property type="project" value="UniProtKB-SubCell"/>
</dbReference>
<comment type="subcellular location">
    <subcellularLocation>
        <location evidence="1">Nucleus</location>
    </subcellularLocation>
</comment>
<proteinExistence type="predicted"/>
<dbReference type="STRING" id="7375.A0A0L0CMW0"/>